<evidence type="ECO:0000313" key="2">
    <source>
        <dbReference type="Proteomes" id="UP000003786"/>
    </source>
</evidence>
<dbReference type="EMBL" id="AP011946">
    <property type="protein sequence ID" value="BAM39643.1"/>
    <property type="molecule type" value="Genomic_DNA"/>
</dbReference>
<name>J4C7U4_THEOR</name>
<organism evidence="1 2">
    <name type="scientific">Theileria orientalis strain Shintoku</name>
    <dbReference type="NCBI Taxonomy" id="869250"/>
    <lineage>
        <taxon>Eukaryota</taxon>
        <taxon>Sar</taxon>
        <taxon>Alveolata</taxon>
        <taxon>Apicomplexa</taxon>
        <taxon>Aconoidasida</taxon>
        <taxon>Piroplasmida</taxon>
        <taxon>Theileriidae</taxon>
        <taxon>Theileria</taxon>
    </lineage>
</organism>
<dbReference type="GeneID" id="20714159"/>
<dbReference type="eggNOG" id="ENOG502SQ47">
    <property type="taxonomic scope" value="Eukaryota"/>
</dbReference>
<dbReference type="AlphaFoldDB" id="J4C7U4"/>
<dbReference type="OrthoDB" id="360686at2759"/>
<sequence length="218" mass="25226">MDSDSVDQSISSFEGSHQLEADEVPKNDQYSDASTASEFVHFIHSIQHHLLHITLLFRFDYSCLPDFETIESMFKVEYDGLTLYGEGLPPLDDIKLSYRDAWRICKQGWCHCICRRFSEPKSFNVTYFATCDGTDPVKFLVLTPSKNSSNRIVISFWEILGAYWVWNKCRLFYIPSNQPKSNFIVIEGLSTSFCEAMLKCLYECQLMINTTKTKLDEL</sequence>
<accession>J4C7U4</accession>
<proteinExistence type="predicted"/>
<dbReference type="RefSeq" id="XP_009689944.1">
    <property type="nucleotide sequence ID" value="XM_009691649.1"/>
</dbReference>
<dbReference type="KEGG" id="tot:TOT_010001360"/>
<evidence type="ECO:0000313" key="1">
    <source>
        <dbReference type="EMBL" id="BAM39643.1"/>
    </source>
</evidence>
<dbReference type="VEuPathDB" id="PiroplasmaDB:TOT_010001360"/>
<dbReference type="Proteomes" id="UP000003786">
    <property type="component" value="Chromosome 1"/>
</dbReference>
<gene>
    <name evidence="1" type="ORF">TOT_010001360</name>
</gene>
<reference evidence="1 2" key="1">
    <citation type="journal article" date="2012" name="MBio">
        <title>Comparative genome analysis of three eukaryotic parasites with differing abilities to transform leukocytes reveals key mediators of Theileria-induced leukocyte transformation.</title>
        <authorList>
            <person name="Hayashida K."/>
            <person name="Hara Y."/>
            <person name="Abe T."/>
            <person name="Yamasaki C."/>
            <person name="Toyoda A."/>
            <person name="Kosuge T."/>
            <person name="Suzuki Y."/>
            <person name="Sato Y."/>
            <person name="Kawashima S."/>
            <person name="Katayama T."/>
            <person name="Wakaguri H."/>
            <person name="Inoue N."/>
            <person name="Homma K."/>
            <person name="Tada-Umezaki M."/>
            <person name="Yagi Y."/>
            <person name="Fujii Y."/>
            <person name="Habara T."/>
            <person name="Kanehisa M."/>
            <person name="Watanabe H."/>
            <person name="Ito K."/>
            <person name="Gojobori T."/>
            <person name="Sugawara H."/>
            <person name="Imanishi T."/>
            <person name="Weir W."/>
            <person name="Gardner M."/>
            <person name="Pain A."/>
            <person name="Shiels B."/>
            <person name="Hattori M."/>
            <person name="Nene V."/>
            <person name="Sugimoto C."/>
        </authorList>
    </citation>
    <scope>NUCLEOTIDE SEQUENCE [LARGE SCALE GENOMIC DNA]</scope>
    <source>
        <strain evidence="1 2">Shintoku</strain>
    </source>
</reference>
<keyword evidence="2" id="KW-1185">Reference proteome</keyword>
<dbReference type="OMA" id="DAWRICK"/>
<protein>
    <submittedName>
        <fullName evidence="1">Uncharacterized protein</fullName>
    </submittedName>
</protein>